<feature type="transmembrane region" description="Helical" evidence="6">
    <location>
        <begin position="7"/>
        <end position="26"/>
    </location>
</feature>
<feature type="transmembrane region" description="Helical" evidence="6">
    <location>
        <begin position="369"/>
        <end position="393"/>
    </location>
</feature>
<evidence type="ECO:0000256" key="2">
    <source>
        <dbReference type="ARBA" id="ARBA00022475"/>
    </source>
</evidence>
<dbReference type="Pfam" id="PF03772">
    <property type="entry name" value="Competence"/>
    <property type="match status" value="1"/>
</dbReference>
<gene>
    <name evidence="8" type="ORF">BWX89_00909</name>
</gene>
<keyword evidence="3 6" id="KW-0812">Transmembrane</keyword>
<evidence type="ECO:0000313" key="8">
    <source>
        <dbReference type="EMBL" id="OQB73522.1"/>
    </source>
</evidence>
<reference evidence="8" key="1">
    <citation type="submission" date="2017-02" db="EMBL/GenBank/DDBJ databases">
        <title>Delving into the versatile metabolic prowess of the omnipresent phylum Bacteroidetes.</title>
        <authorList>
            <person name="Nobu M.K."/>
            <person name="Mei R."/>
            <person name="Narihiro T."/>
            <person name="Kuroda K."/>
            <person name="Liu W.-T."/>
        </authorList>
    </citation>
    <scope>NUCLEOTIDE SEQUENCE</scope>
    <source>
        <strain evidence="8">ADurb.Bin131</strain>
    </source>
</reference>
<sequence>MTESKPSAAWIFLTIFASGIITQKFISIPESYLFPLFVFSAVFLLFLSIKFARISNWFALIFIFITGIFCAGKTDIGYEKQIPFFPDKVISITGEVVDVKERGSVLVLTIGNTSFFNGKIWIKSGVIVKTSLSQNKQVYESDWVLIDGIKSIKKERNQIFVYARHYKIIEPQSYYGRFRYKTQVFTENITRRWFRYHGQAASIFQMMVFGNSRQSPDVKDVFIRTGTYHLLIVSGIHLGYLLIFLRILAFPIRKFEQVHYKIFNLLYLAAVIFYSAVTGFNTPVIRAALMFGIYLFSEIIERPISSIDCIGWAGSVILFSNPFNLFDMGFQLSFTATTGIVLTMKYIPVIKKIPSWIDSTIRTSIGAQFFTMPVLLGNIGTFYPAGFIANLFLVPFGGIVVGLGFIFLIVGFLRQIFILPLVKFTEFFWIGAKIFSIASPTICWTPGILMAIIIYLLIFMIIFRNKWKFFALPAIFLTIFWLGLNFIGKPPAVKQSSCIVKDNESIIFFPCNKVLCLIEKKDFTIALLSMKEDISTLTPAIEEIKSTGKDAIFMFVDYSHDIFEPLSIIVTQIKPVAIIDNPDIRKHPAYGYRKCFVLGKMNIKQKFWNFLSPFEGIRVVYNGKNSVVIEYKTKDKTSIISTYLNSKIFEVLPFSPKYHTIYATDIALSKKLAGYLEEYGTEKLIYKKIVYNTVDTPCDFKIIKIKNNPISDH</sequence>
<feature type="transmembrane region" description="Helical" evidence="6">
    <location>
        <begin position="262"/>
        <end position="280"/>
    </location>
</feature>
<evidence type="ECO:0000256" key="5">
    <source>
        <dbReference type="ARBA" id="ARBA00023136"/>
    </source>
</evidence>
<dbReference type="GO" id="GO:0005886">
    <property type="term" value="C:plasma membrane"/>
    <property type="evidence" value="ECO:0007669"/>
    <property type="project" value="UniProtKB-SubCell"/>
</dbReference>
<dbReference type="InterPro" id="IPR004477">
    <property type="entry name" value="ComEC_N"/>
</dbReference>
<proteinExistence type="predicted"/>
<accession>A0A1V6C9F1</accession>
<feature type="transmembrane region" description="Helical" evidence="6">
    <location>
        <begin position="228"/>
        <end position="250"/>
    </location>
</feature>
<evidence type="ECO:0000256" key="3">
    <source>
        <dbReference type="ARBA" id="ARBA00022692"/>
    </source>
</evidence>
<feature type="domain" description="ComEC/Rec2-related protein" evidence="7">
    <location>
        <begin position="209"/>
        <end position="463"/>
    </location>
</feature>
<dbReference type="NCBIfam" id="TIGR00360">
    <property type="entry name" value="ComEC_N-term"/>
    <property type="match status" value="1"/>
</dbReference>
<keyword evidence="4 6" id="KW-1133">Transmembrane helix</keyword>
<organism evidence="8">
    <name type="scientific">candidate division TA06 bacterium ADurb.Bin131</name>
    <dbReference type="NCBI Taxonomy" id="1852827"/>
    <lineage>
        <taxon>Bacteria</taxon>
        <taxon>Bacteria division TA06</taxon>
    </lineage>
</organism>
<keyword evidence="2" id="KW-1003">Cell membrane</keyword>
<evidence type="ECO:0000256" key="4">
    <source>
        <dbReference type="ARBA" id="ARBA00022989"/>
    </source>
</evidence>
<dbReference type="EMBL" id="MWDQ01000077">
    <property type="protein sequence ID" value="OQB73522.1"/>
    <property type="molecule type" value="Genomic_DNA"/>
</dbReference>
<comment type="subcellular location">
    <subcellularLocation>
        <location evidence="1">Cell membrane</location>
        <topology evidence="1">Multi-pass membrane protein</topology>
    </subcellularLocation>
</comment>
<name>A0A1V6C9F1_UNCT6</name>
<feature type="transmembrane region" description="Helical" evidence="6">
    <location>
        <begin position="328"/>
        <end position="348"/>
    </location>
</feature>
<feature type="transmembrane region" description="Helical" evidence="6">
    <location>
        <begin position="32"/>
        <end position="49"/>
    </location>
</feature>
<dbReference type="Proteomes" id="UP000485562">
    <property type="component" value="Unassembled WGS sequence"/>
</dbReference>
<feature type="transmembrane region" description="Helical" evidence="6">
    <location>
        <begin position="434"/>
        <end position="463"/>
    </location>
</feature>
<comment type="caution">
    <text evidence="8">The sequence shown here is derived from an EMBL/GenBank/DDBJ whole genome shotgun (WGS) entry which is preliminary data.</text>
</comment>
<feature type="transmembrane region" description="Helical" evidence="6">
    <location>
        <begin position="56"/>
        <end position="74"/>
    </location>
</feature>
<dbReference type="PANTHER" id="PTHR30619:SF1">
    <property type="entry name" value="RECOMBINATION PROTEIN 2"/>
    <property type="match status" value="1"/>
</dbReference>
<dbReference type="PANTHER" id="PTHR30619">
    <property type="entry name" value="DNA INTERNALIZATION/COMPETENCE PROTEIN COMEC/REC2"/>
    <property type="match status" value="1"/>
</dbReference>
<evidence type="ECO:0000259" key="7">
    <source>
        <dbReference type="Pfam" id="PF03772"/>
    </source>
</evidence>
<keyword evidence="5 6" id="KW-0472">Membrane</keyword>
<feature type="transmembrane region" description="Helical" evidence="6">
    <location>
        <begin position="469"/>
        <end position="487"/>
    </location>
</feature>
<protein>
    <submittedName>
        <fullName evidence="8">ComEC family competence protein</fullName>
    </submittedName>
</protein>
<evidence type="ECO:0000256" key="6">
    <source>
        <dbReference type="SAM" id="Phobius"/>
    </source>
</evidence>
<evidence type="ECO:0000256" key="1">
    <source>
        <dbReference type="ARBA" id="ARBA00004651"/>
    </source>
</evidence>
<dbReference type="AlphaFoldDB" id="A0A1V6C9F1"/>
<dbReference type="InterPro" id="IPR052159">
    <property type="entry name" value="Competence_DNA_uptake"/>
</dbReference>